<dbReference type="InterPro" id="IPR001851">
    <property type="entry name" value="ABC_transp_permease"/>
</dbReference>
<evidence type="ECO:0000256" key="9">
    <source>
        <dbReference type="SAM" id="Phobius"/>
    </source>
</evidence>
<evidence type="ECO:0000256" key="7">
    <source>
        <dbReference type="ARBA" id="ARBA00023136"/>
    </source>
</evidence>
<evidence type="ECO:0000256" key="4">
    <source>
        <dbReference type="ARBA" id="ARBA00022692"/>
    </source>
</evidence>
<dbReference type="AlphaFoldDB" id="A0A832ZUY8"/>
<keyword evidence="2" id="KW-0813">Transport</keyword>
<comment type="subcellular location">
    <subcellularLocation>
        <location evidence="1">Cell membrane</location>
        <topology evidence="1">Multi-pass membrane protein</topology>
    </subcellularLocation>
</comment>
<evidence type="ECO:0000256" key="3">
    <source>
        <dbReference type="ARBA" id="ARBA00022475"/>
    </source>
</evidence>
<reference evidence="10" key="1">
    <citation type="journal article" date="2020" name="ISME J.">
        <title>Gammaproteobacteria mediating utilization of methyl-, sulfur- and petroleum organic compounds in deep ocean hydrothermal plumes.</title>
        <authorList>
            <person name="Zhou Z."/>
            <person name="Liu Y."/>
            <person name="Pan J."/>
            <person name="Cron B.R."/>
            <person name="Toner B.M."/>
            <person name="Anantharaman K."/>
            <person name="Breier J.A."/>
            <person name="Dick G.J."/>
            <person name="Li M."/>
        </authorList>
    </citation>
    <scope>NUCLEOTIDE SEQUENCE</scope>
    <source>
        <strain evidence="10">SZUA-1523</strain>
    </source>
</reference>
<evidence type="ECO:0000256" key="1">
    <source>
        <dbReference type="ARBA" id="ARBA00004651"/>
    </source>
</evidence>
<organism evidence="10 11">
    <name type="scientific">Pyrodictium delaneyi</name>
    <dbReference type="NCBI Taxonomy" id="1273541"/>
    <lineage>
        <taxon>Archaea</taxon>
        <taxon>Thermoproteota</taxon>
        <taxon>Thermoprotei</taxon>
        <taxon>Desulfurococcales</taxon>
        <taxon>Pyrodictiaceae</taxon>
        <taxon>Pyrodictium</taxon>
    </lineage>
</organism>
<feature type="transmembrane region" description="Helical" evidence="9">
    <location>
        <begin position="286"/>
        <end position="305"/>
    </location>
</feature>
<evidence type="ECO:0000313" key="11">
    <source>
        <dbReference type="Proteomes" id="UP000600071"/>
    </source>
</evidence>
<dbReference type="PANTHER" id="PTHR11795:SF445">
    <property type="entry name" value="AMINO ACID ABC TRANSPORTER PERMEASE PROTEIN"/>
    <property type="match status" value="1"/>
</dbReference>
<evidence type="ECO:0000256" key="8">
    <source>
        <dbReference type="ARBA" id="ARBA00037998"/>
    </source>
</evidence>
<evidence type="ECO:0000256" key="6">
    <source>
        <dbReference type="ARBA" id="ARBA00022989"/>
    </source>
</evidence>
<evidence type="ECO:0000313" key="10">
    <source>
        <dbReference type="EMBL" id="HIQ24200.1"/>
    </source>
</evidence>
<dbReference type="GO" id="GO:0022857">
    <property type="term" value="F:transmembrane transporter activity"/>
    <property type="evidence" value="ECO:0007669"/>
    <property type="project" value="InterPro"/>
</dbReference>
<comment type="caution">
    <text evidence="10">The sequence shown here is derived from an EMBL/GenBank/DDBJ whole genome shotgun (WGS) entry which is preliminary data.</text>
</comment>
<proteinExistence type="inferred from homology"/>
<protein>
    <submittedName>
        <fullName evidence="10">Branched-chain amino acid ABC transporter permease</fullName>
    </submittedName>
</protein>
<keyword evidence="7 9" id="KW-0472">Membrane</keyword>
<dbReference type="InterPro" id="IPR052157">
    <property type="entry name" value="BCAA_transport_permease"/>
</dbReference>
<feature type="transmembrane region" description="Helical" evidence="9">
    <location>
        <begin position="120"/>
        <end position="140"/>
    </location>
</feature>
<name>A0A832ZUY8_9CREN</name>
<dbReference type="Proteomes" id="UP000600071">
    <property type="component" value="Unassembled WGS sequence"/>
</dbReference>
<feature type="transmembrane region" description="Helical" evidence="9">
    <location>
        <begin position="250"/>
        <end position="279"/>
    </location>
</feature>
<keyword evidence="4 9" id="KW-0812">Transmembrane</keyword>
<feature type="transmembrane region" description="Helical" evidence="9">
    <location>
        <begin position="89"/>
        <end position="108"/>
    </location>
</feature>
<evidence type="ECO:0000256" key="5">
    <source>
        <dbReference type="ARBA" id="ARBA00022970"/>
    </source>
</evidence>
<keyword evidence="6 9" id="KW-1133">Transmembrane helix</keyword>
<dbReference type="GO" id="GO:0005886">
    <property type="term" value="C:plasma membrane"/>
    <property type="evidence" value="ECO:0007669"/>
    <property type="project" value="UniProtKB-SubCell"/>
</dbReference>
<dbReference type="Pfam" id="PF02653">
    <property type="entry name" value="BPD_transp_2"/>
    <property type="match status" value="1"/>
</dbReference>
<dbReference type="CDD" id="cd06582">
    <property type="entry name" value="TM_PBP1_LivH_like"/>
    <property type="match status" value="1"/>
</dbReference>
<comment type="similarity">
    <text evidence="8">Belongs to the binding-protein-dependent transport system permease family. LivHM subfamily.</text>
</comment>
<feature type="transmembrane region" description="Helical" evidence="9">
    <location>
        <begin position="160"/>
        <end position="189"/>
    </location>
</feature>
<feature type="transmembrane region" description="Helical" evidence="9">
    <location>
        <begin position="221"/>
        <end position="244"/>
    </location>
</feature>
<evidence type="ECO:0000256" key="2">
    <source>
        <dbReference type="ARBA" id="ARBA00022448"/>
    </source>
</evidence>
<gene>
    <name evidence="10" type="ORF">EYH50_04040</name>
</gene>
<accession>A0A832ZUY8</accession>
<feature type="non-terminal residue" evidence="10">
    <location>
        <position position="306"/>
    </location>
</feature>
<feature type="transmembrane region" description="Helical" evidence="9">
    <location>
        <begin position="34"/>
        <end position="57"/>
    </location>
</feature>
<dbReference type="EMBL" id="DQVR01000089">
    <property type="protein sequence ID" value="HIQ24200.1"/>
    <property type="molecule type" value="Genomic_DNA"/>
</dbReference>
<sequence length="306" mass="32167">MTHPGASHTQALGSGQKTVPEEVRDVAGVGLGDIVASVVDGVLIGGLYGLVAVGLALIWGVMEVINFAHGDYMMLGALATYFLATRLGLDPLLAAPVAFGLVFLLGVATQRTVINRILDAPLLTQIATTFAVLLIIRYGVQAAFGPYTRRLSSWYANEIYYLGPVVIPLPKLIAFIASVAVAAALYFFLFHTRTGIALRATAQDREVAQLMGINVHRMYELAFGIGVGVAGLAGAVASLFYPVFPEMGAFFALIAFISVVLGGFGSVFGAFLGGIIVGVTEAVSALFIDPALKDVVAFLLFIVIVL</sequence>
<keyword evidence="3" id="KW-1003">Cell membrane</keyword>
<keyword evidence="5" id="KW-0029">Amino-acid transport</keyword>
<dbReference type="GO" id="GO:0006865">
    <property type="term" value="P:amino acid transport"/>
    <property type="evidence" value="ECO:0007669"/>
    <property type="project" value="UniProtKB-KW"/>
</dbReference>
<dbReference type="PANTHER" id="PTHR11795">
    <property type="entry name" value="BRANCHED-CHAIN AMINO ACID TRANSPORT SYSTEM PERMEASE PROTEIN LIVH"/>
    <property type="match status" value="1"/>
</dbReference>